<proteinExistence type="predicted"/>
<keyword evidence="3" id="KW-1185">Reference proteome</keyword>
<evidence type="ECO:0008006" key="4">
    <source>
        <dbReference type="Google" id="ProtNLM"/>
    </source>
</evidence>
<gene>
    <name evidence="2" type="ORF">B0T26DRAFT_76162</name>
</gene>
<dbReference type="AlphaFoldDB" id="A0AA40BHZ3"/>
<sequence>MAALSAFRLRHVSLLLVLAIGSRECESKVTTNNIHSSARAPSLSGPARTPPPVAFSNTTPIPNHYIVQYHDSVEAAARVAHLNSVHAAAVVNPAGAYRGVIKHINIGSGFSAFHGELPPEQVQQLRDDNLVSVSLSP</sequence>
<dbReference type="SUPFAM" id="SSF54897">
    <property type="entry name" value="Protease propeptides/inhibitors"/>
    <property type="match status" value="1"/>
</dbReference>
<protein>
    <recommendedName>
        <fullName evidence="4">Inhibitor I9 domain-containing protein</fullName>
    </recommendedName>
</protein>
<dbReference type="RefSeq" id="XP_060303458.1">
    <property type="nucleotide sequence ID" value="XM_060446401.1"/>
</dbReference>
<organism evidence="2 3">
    <name type="scientific">Lasiosphaeria miniovina</name>
    <dbReference type="NCBI Taxonomy" id="1954250"/>
    <lineage>
        <taxon>Eukaryota</taxon>
        <taxon>Fungi</taxon>
        <taxon>Dikarya</taxon>
        <taxon>Ascomycota</taxon>
        <taxon>Pezizomycotina</taxon>
        <taxon>Sordariomycetes</taxon>
        <taxon>Sordariomycetidae</taxon>
        <taxon>Sordariales</taxon>
        <taxon>Lasiosphaeriaceae</taxon>
        <taxon>Lasiosphaeria</taxon>
    </lineage>
</organism>
<accession>A0AA40BHZ3</accession>
<feature type="chain" id="PRO_5041314251" description="Inhibitor I9 domain-containing protein" evidence="1">
    <location>
        <begin position="28"/>
        <end position="137"/>
    </location>
</feature>
<evidence type="ECO:0000313" key="2">
    <source>
        <dbReference type="EMBL" id="KAK0734581.1"/>
    </source>
</evidence>
<dbReference type="GeneID" id="85329671"/>
<evidence type="ECO:0000313" key="3">
    <source>
        <dbReference type="Proteomes" id="UP001172101"/>
    </source>
</evidence>
<comment type="caution">
    <text evidence="2">The sequence shown here is derived from an EMBL/GenBank/DDBJ whole genome shotgun (WGS) entry which is preliminary data.</text>
</comment>
<dbReference type="Proteomes" id="UP001172101">
    <property type="component" value="Unassembled WGS sequence"/>
</dbReference>
<feature type="signal peptide" evidence="1">
    <location>
        <begin position="1"/>
        <end position="27"/>
    </location>
</feature>
<reference evidence="2" key="1">
    <citation type="submission" date="2023-06" db="EMBL/GenBank/DDBJ databases">
        <title>Genome-scale phylogeny and comparative genomics of the fungal order Sordariales.</title>
        <authorList>
            <consortium name="Lawrence Berkeley National Laboratory"/>
            <person name="Hensen N."/>
            <person name="Bonometti L."/>
            <person name="Westerberg I."/>
            <person name="Brannstrom I.O."/>
            <person name="Guillou S."/>
            <person name="Cros-Aarteil S."/>
            <person name="Calhoun S."/>
            <person name="Haridas S."/>
            <person name="Kuo A."/>
            <person name="Mondo S."/>
            <person name="Pangilinan J."/>
            <person name="Riley R."/>
            <person name="LaButti K."/>
            <person name="Andreopoulos B."/>
            <person name="Lipzen A."/>
            <person name="Chen C."/>
            <person name="Yanf M."/>
            <person name="Daum C."/>
            <person name="Ng V."/>
            <person name="Clum A."/>
            <person name="Steindorff A."/>
            <person name="Ohm R."/>
            <person name="Martin F."/>
            <person name="Silar P."/>
            <person name="Natvig D."/>
            <person name="Lalanne C."/>
            <person name="Gautier V."/>
            <person name="Ament-velasquez S.L."/>
            <person name="Kruys A."/>
            <person name="Hutchinson M.I."/>
            <person name="Powell A.J."/>
            <person name="Barry K."/>
            <person name="Miller A.N."/>
            <person name="Grigoriev I.V."/>
            <person name="Debuchy R."/>
            <person name="Gladieux P."/>
            <person name="Thoren M.H."/>
            <person name="Johannesson H."/>
        </authorList>
    </citation>
    <scope>NUCLEOTIDE SEQUENCE</scope>
    <source>
        <strain evidence="2">SMH2392-1A</strain>
    </source>
</reference>
<evidence type="ECO:0000256" key="1">
    <source>
        <dbReference type="SAM" id="SignalP"/>
    </source>
</evidence>
<dbReference type="EMBL" id="JAUIRO010000001">
    <property type="protein sequence ID" value="KAK0734581.1"/>
    <property type="molecule type" value="Genomic_DNA"/>
</dbReference>
<keyword evidence="1" id="KW-0732">Signal</keyword>
<name>A0AA40BHZ3_9PEZI</name>